<feature type="domain" description="Glycosyl hydrolase family 13 catalytic" evidence="7">
    <location>
        <begin position="21"/>
        <end position="402"/>
    </location>
</feature>
<evidence type="ECO:0000259" key="7">
    <source>
        <dbReference type="SMART" id="SM00642"/>
    </source>
</evidence>
<dbReference type="Pfam" id="PF00128">
    <property type="entry name" value="Alpha-amylase"/>
    <property type="match status" value="1"/>
</dbReference>
<evidence type="ECO:0000256" key="3">
    <source>
        <dbReference type="ARBA" id="ARBA00022723"/>
    </source>
</evidence>
<dbReference type="InterPro" id="IPR006047">
    <property type="entry name" value="GH13_cat_dom"/>
</dbReference>
<dbReference type="Gene3D" id="3.20.20.80">
    <property type="entry name" value="Glycosidases"/>
    <property type="match status" value="2"/>
</dbReference>
<dbReference type="SUPFAM" id="SSF51445">
    <property type="entry name" value="(Trans)glycosidases"/>
    <property type="match status" value="1"/>
</dbReference>
<accession>A0A5N5QWE1</accession>
<reference evidence="8 9" key="1">
    <citation type="journal article" date="2019" name="Fungal Biol. Biotechnol.">
        <title>Draft genome sequence of fastidious pathogen Ceratobasidium theobromae, which causes vascular-streak dieback in Theobroma cacao.</title>
        <authorList>
            <person name="Ali S.S."/>
            <person name="Asman A."/>
            <person name="Shao J."/>
            <person name="Firmansyah A.P."/>
            <person name="Susilo A.W."/>
            <person name="Rosmana A."/>
            <person name="McMahon P."/>
            <person name="Junaid M."/>
            <person name="Guest D."/>
            <person name="Kheng T.Y."/>
            <person name="Meinhardt L.W."/>
            <person name="Bailey B.A."/>
        </authorList>
    </citation>
    <scope>NUCLEOTIDE SEQUENCE [LARGE SCALE GENOMIC DNA]</scope>
    <source>
        <strain evidence="8 9">CT2</strain>
    </source>
</reference>
<protein>
    <recommendedName>
        <fullName evidence="7">Glycosyl hydrolase family 13 catalytic domain-containing protein</fullName>
    </recommendedName>
</protein>
<dbReference type="Gene3D" id="2.40.30.140">
    <property type="match status" value="1"/>
</dbReference>
<sequence length="490" mass="55276">MATQANIEHSTEHPQNQDSNYTMLQAFEWYSPGGGVHWKALKERIGELSSMGITAMWLPPPTKATNQDSVGYDTYDLWDLGEFEQKGRKSTKYGTKAELIELIRHAHDNDIAIGVISYVDAVLNHKFGADRVELFRATRVDSDNRKEEVTGSYDIKGWTGFDFPGRNGEYSQFKWSFNHFTGIDHDENSGKKAIFRIDGDGKDWARGVDNENGNYDYLMGADIDHSHPEARDDLLAWGKWVVDEIGAAGFRFDAIKMFAVGEFWKNSLEDIDAYLRDFGTQFSIFDAPLHYKFKDAGESGANFDLRTIFDGTLVQCRPMDAVTLVDNHDTQIGQALESWVSPWFKPLAYTLILLREDGYPCVFYGDLYGCDGGKPQPPVNQLADIIRARKLFGFGETRDAWDHPNCLGWVRAGNAHHDGCAVVMCNGDEGFKRLNVGEEHAGEKWTDILGWHGGEVIIGKDGWGEFRCSAQSVSIWTKTDARGREEFKRS</sequence>
<dbReference type="GO" id="GO:0005509">
    <property type="term" value="F:calcium ion binding"/>
    <property type="evidence" value="ECO:0007669"/>
    <property type="project" value="InterPro"/>
</dbReference>
<organism evidence="8 9">
    <name type="scientific">Ceratobasidium theobromae</name>
    <dbReference type="NCBI Taxonomy" id="1582974"/>
    <lineage>
        <taxon>Eukaryota</taxon>
        <taxon>Fungi</taxon>
        <taxon>Dikarya</taxon>
        <taxon>Basidiomycota</taxon>
        <taxon>Agaricomycotina</taxon>
        <taxon>Agaricomycetes</taxon>
        <taxon>Cantharellales</taxon>
        <taxon>Ceratobasidiaceae</taxon>
        <taxon>Ceratobasidium</taxon>
    </lineage>
</organism>
<keyword evidence="9" id="KW-1185">Reference proteome</keyword>
<dbReference type="SUPFAM" id="SSF51011">
    <property type="entry name" value="Glycosyl hydrolase domain"/>
    <property type="match status" value="1"/>
</dbReference>
<dbReference type="GO" id="GO:0005975">
    <property type="term" value="P:carbohydrate metabolic process"/>
    <property type="evidence" value="ECO:0007669"/>
    <property type="project" value="InterPro"/>
</dbReference>
<dbReference type="InterPro" id="IPR015237">
    <property type="entry name" value="Alpha-amylase_C_pro"/>
</dbReference>
<keyword evidence="3" id="KW-0479">Metal-binding</keyword>
<evidence type="ECO:0000256" key="1">
    <source>
        <dbReference type="ARBA" id="ARBA00001913"/>
    </source>
</evidence>
<dbReference type="AlphaFoldDB" id="A0A5N5QWE1"/>
<keyword evidence="6" id="KW-0326">Glycosidase</keyword>
<dbReference type="CDD" id="cd11318">
    <property type="entry name" value="AmyAc_bac_fung_AmyA"/>
    <property type="match status" value="1"/>
</dbReference>
<evidence type="ECO:0000256" key="4">
    <source>
        <dbReference type="ARBA" id="ARBA00022801"/>
    </source>
</evidence>
<comment type="caution">
    <text evidence="8">The sequence shown here is derived from an EMBL/GenBank/DDBJ whole genome shotgun (WGS) entry which is preliminary data.</text>
</comment>
<dbReference type="Pfam" id="PF09154">
    <property type="entry name" value="Alpha-amy_C_pro"/>
    <property type="match status" value="1"/>
</dbReference>
<dbReference type="SMART" id="SM00642">
    <property type="entry name" value="Aamy"/>
    <property type="match status" value="1"/>
</dbReference>
<comment type="cofactor">
    <cofactor evidence="1">
        <name>Ca(2+)</name>
        <dbReference type="ChEBI" id="CHEBI:29108"/>
    </cofactor>
</comment>
<keyword evidence="4" id="KW-0378">Hydrolase</keyword>
<dbReference type="InterPro" id="IPR013780">
    <property type="entry name" value="Glyco_hydro_b"/>
</dbReference>
<gene>
    <name evidence="8" type="ORF">CTheo_589</name>
</gene>
<name>A0A5N5QWE1_9AGAM</name>
<proteinExistence type="inferred from homology"/>
<dbReference type="PANTHER" id="PTHR43447">
    <property type="entry name" value="ALPHA-AMYLASE"/>
    <property type="match status" value="1"/>
</dbReference>
<dbReference type="EMBL" id="SSOP01000004">
    <property type="protein sequence ID" value="KAB5596072.1"/>
    <property type="molecule type" value="Genomic_DNA"/>
</dbReference>
<dbReference type="GO" id="GO:0004553">
    <property type="term" value="F:hydrolase activity, hydrolyzing O-glycosyl compounds"/>
    <property type="evidence" value="ECO:0007669"/>
    <property type="project" value="InterPro"/>
</dbReference>
<comment type="similarity">
    <text evidence="2">Belongs to the glycosyl hydrolase 13 family.</text>
</comment>
<dbReference type="InterPro" id="IPR013776">
    <property type="entry name" value="A-amylase_thermo"/>
</dbReference>
<evidence type="ECO:0000256" key="2">
    <source>
        <dbReference type="ARBA" id="ARBA00008061"/>
    </source>
</evidence>
<dbReference type="OrthoDB" id="550577at2759"/>
<keyword evidence="5" id="KW-0119">Carbohydrate metabolism</keyword>
<dbReference type="Proteomes" id="UP000383932">
    <property type="component" value="Unassembled WGS sequence"/>
</dbReference>
<dbReference type="InterPro" id="IPR017853">
    <property type="entry name" value="GH"/>
</dbReference>
<dbReference type="Gene3D" id="2.60.40.1180">
    <property type="entry name" value="Golgi alpha-mannosidase II"/>
    <property type="match status" value="1"/>
</dbReference>
<evidence type="ECO:0000313" key="9">
    <source>
        <dbReference type="Proteomes" id="UP000383932"/>
    </source>
</evidence>
<evidence type="ECO:0000256" key="6">
    <source>
        <dbReference type="ARBA" id="ARBA00023295"/>
    </source>
</evidence>
<evidence type="ECO:0000313" key="8">
    <source>
        <dbReference type="EMBL" id="KAB5596072.1"/>
    </source>
</evidence>
<evidence type="ECO:0000256" key="5">
    <source>
        <dbReference type="ARBA" id="ARBA00023277"/>
    </source>
</evidence>
<dbReference type="PIRSF" id="PIRSF001021">
    <property type="entry name" value="Alph-amls_thrmst"/>
    <property type="match status" value="1"/>
</dbReference>